<proteinExistence type="predicted"/>
<evidence type="ECO:0000256" key="1">
    <source>
        <dbReference type="SAM" id="SignalP"/>
    </source>
</evidence>
<dbReference type="RefSeq" id="WP_018327729.1">
    <property type="nucleotide sequence ID" value="NZ_JACHBK010000008.1"/>
</dbReference>
<dbReference type="AlphaFoldDB" id="A0A7W8UD43"/>
<reference evidence="3 4" key="1">
    <citation type="submission" date="2020-08" db="EMBL/GenBank/DDBJ databases">
        <title>Genomic Encyclopedia of Type Strains, Phase IV (KMG-V): Genome sequencing to study the core and pangenomes of soil and plant-associated prokaryotes.</title>
        <authorList>
            <person name="Whitman W."/>
        </authorList>
    </citation>
    <scope>NUCLEOTIDE SEQUENCE [LARGE SCALE GENOMIC DNA]</scope>
    <source>
        <strain evidence="3 4">SEMIA 4084</strain>
    </source>
</reference>
<organism evidence="3 4">
    <name type="scientific">Rhizobium giardinii</name>
    <dbReference type="NCBI Taxonomy" id="56731"/>
    <lineage>
        <taxon>Bacteria</taxon>
        <taxon>Pseudomonadati</taxon>
        <taxon>Pseudomonadota</taxon>
        <taxon>Alphaproteobacteria</taxon>
        <taxon>Hyphomicrobiales</taxon>
        <taxon>Rhizobiaceae</taxon>
        <taxon>Rhizobium/Agrobacterium group</taxon>
        <taxon>Rhizobium</taxon>
    </lineage>
</organism>
<feature type="chain" id="PRO_5030695112" description="PepSY domain-containing protein" evidence="1">
    <location>
        <begin position="22"/>
        <end position="91"/>
    </location>
</feature>
<accession>A0A7W8UD43</accession>
<evidence type="ECO:0000313" key="4">
    <source>
        <dbReference type="Proteomes" id="UP000585507"/>
    </source>
</evidence>
<feature type="domain" description="PepSY" evidence="2">
    <location>
        <begin position="7"/>
        <end position="82"/>
    </location>
</feature>
<dbReference type="InterPro" id="IPR025711">
    <property type="entry name" value="PepSY"/>
</dbReference>
<evidence type="ECO:0000259" key="2">
    <source>
        <dbReference type="Pfam" id="PF13670"/>
    </source>
</evidence>
<dbReference type="Pfam" id="PF13670">
    <property type="entry name" value="PepSY_2"/>
    <property type="match status" value="1"/>
</dbReference>
<name>A0A7W8UD43_9HYPH</name>
<keyword evidence="4" id="KW-1185">Reference proteome</keyword>
<gene>
    <name evidence="3" type="ORF">GGD55_003906</name>
</gene>
<evidence type="ECO:0000313" key="3">
    <source>
        <dbReference type="EMBL" id="MBB5537191.1"/>
    </source>
</evidence>
<keyword evidence="1" id="KW-0732">Signal</keyword>
<comment type="caution">
    <text evidence="3">The sequence shown here is derived from an EMBL/GenBank/DDBJ whole genome shotgun (WGS) entry which is preliminary data.</text>
</comment>
<sequence>MKNILIAPLFAASVLAGVAHAEDAGKCGTAPQDKWMTEDALKAKATEMGFDVRQIKVEDGCYEVYGIKDGQKVEALFNPETGVQVGVDGDD</sequence>
<dbReference type="EMBL" id="JACHBK010000008">
    <property type="protein sequence ID" value="MBB5537191.1"/>
    <property type="molecule type" value="Genomic_DNA"/>
</dbReference>
<feature type="signal peptide" evidence="1">
    <location>
        <begin position="1"/>
        <end position="21"/>
    </location>
</feature>
<dbReference type="Proteomes" id="UP000585507">
    <property type="component" value="Unassembled WGS sequence"/>
</dbReference>
<protein>
    <recommendedName>
        <fullName evidence="2">PepSY domain-containing protein</fullName>
    </recommendedName>
</protein>